<evidence type="ECO:0000313" key="1">
    <source>
        <dbReference type="EMBL" id="MBM7416632.1"/>
    </source>
</evidence>
<proteinExistence type="predicted"/>
<comment type="caution">
    <text evidence="1">The sequence shown here is derived from an EMBL/GenBank/DDBJ whole genome shotgun (WGS) entry which is preliminary data.</text>
</comment>
<reference evidence="1 2" key="1">
    <citation type="submission" date="2021-01" db="EMBL/GenBank/DDBJ databases">
        <title>Genomics of switchgrass bacterial isolates.</title>
        <authorList>
            <person name="Shade A."/>
        </authorList>
    </citation>
    <scope>NUCLEOTIDE SEQUENCE [LARGE SCALE GENOMIC DNA]</scope>
    <source>
        <strain evidence="1 2">PvP111</strain>
    </source>
</reference>
<gene>
    <name evidence="1" type="ORF">JOE42_003365</name>
</gene>
<name>A0ABS2KXJ4_9NOCA</name>
<organism evidence="1 2">
    <name type="scientific">Rhodococcoides corynebacterioides</name>
    <dbReference type="NCBI Taxonomy" id="53972"/>
    <lineage>
        <taxon>Bacteria</taxon>
        <taxon>Bacillati</taxon>
        <taxon>Actinomycetota</taxon>
        <taxon>Actinomycetes</taxon>
        <taxon>Mycobacteriales</taxon>
        <taxon>Nocardiaceae</taxon>
        <taxon>Rhodococcoides</taxon>
    </lineage>
</organism>
<dbReference type="Gene3D" id="3.40.50.1000">
    <property type="entry name" value="HAD superfamily/HAD-like"/>
    <property type="match status" value="1"/>
</dbReference>
<dbReference type="SUPFAM" id="SSF56784">
    <property type="entry name" value="HAD-like"/>
    <property type="match status" value="1"/>
</dbReference>
<sequence length="291" mass="31373">MTEARTALVATDLDRTMIYSAAALAEGRTDGQDDDVRCVEYYEGAPLSYMTARAADLLTTLASEAVVVPTTTRTVEQFRRITLPGAPWRHAITTNGATILVDGEPDLDWRCAVEDAVAGSAVPLAEVTAEMTRRGDDSWVLKQRTADDLFCYLVVNVETMPEGFVDEFAHWCTERGWGVSRQGRKVYAMPDAVCKSHAVAEVRRRCVTAGTLEADAPVLAAGDGALDAEMLRAATAAIRPRHGELELLQWDAPGLVVTERSGGAASEEILRWFRATAGTPGAAAAPPTHVR</sequence>
<keyword evidence="2" id="KW-1185">Reference proteome</keyword>
<dbReference type="EMBL" id="JAFBBK010000001">
    <property type="protein sequence ID" value="MBM7416632.1"/>
    <property type="molecule type" value="Genomic_DNA"/>
</dbReference>
<dbReference type="InterPro" id="IPR023214">
    <property type="entry name" value="HAD_sf"/>
</dbReference>
<dbReference type="PIRSF" id="PIRSF030802">
    <property type="entry name" value="UCP030802"/>
    <property type="match status" value="1"/>
</dbReference>
<protein>
    <recommendedName>
        <fullName evidence="3">HAD family hydrolase</fullName>
    </recommendedName>
</protein>
<evidence type="ECO:0008006" key="3">
    <source>
        <dbReference type="Google" id="ProtNLM"/>
    </source>
</evidence>
<evidence type="ECO:0000313" key="2">
    <source>
        <dbReference type="Proteomes" id="UP000703038"/>
    </source>
</evidence>
<accession>A0ABS2KXJ4</accession>
<dbReference type="InterPro" id="IPR036412">
    <property type="entry name" value="HAD-like_sf"/>
</dbReference>
<dbReference type="Proteomes" id="UP000703038">
    <property type="component" value="Unassembled WGS sequence"/>
</dbReference>
<dbReference type="InterPro" id="IPR024197">
    <property type="entry name" value="TPP-like"/>
</dbReference>